<keyword evidence="2" id="KW-1185">Reference proteome</keyword>
<name>A0AAV6XUR2_9LAMI</name>
<dbReference type="AlphaFoldDB" id="A0AAV6XUR2"/>
<gene>
    <name evidence="1" type="ORF">BUALT_Bualt03G0139600</name>
</gene>
<organism evidence="1 2">
    <name type="scientific">Buddleja alternifolia</name>
    <dbReference type="NCBI Taxonomy" id="168488"/>
    <lineage>
        <taxon>Eukaryota</taxon>
        <taxon>Viridiplantae</taxon>
        <taxon>Streptophyta</taxon>
        <taxon>Embryophyta</taxon>
        <taxon>Tracheophyta</taxon>
        <taxon>Spermatophyta</taxon>
        <taxon>Magnoliopsida</taxon>
        <taxon>eudicotyledons</taxon>
        <taxon>Gunneridae</taxon>
        <taxon>Pentapetalae</taxon>
        <taxon>asterids</taxon>
        <taxon>lamiids</taxon>
        <taxon>Lamiales</taxon>
        <taxon>Scrophulariaceae</taxon>
        <taxon>Buddlejeae</taxon>
        <taxon>Buddleja</taxon>
    </lineage>
</organism>
<dbReference type="EMBL" id="WHWC01000003">
    <property type="protein sequence ID" value="KAG8386349.1"/>
    <property type="molecule type" value="Genomic_DNA"/>
</dbReference>
<comment type="caution">
    <text evidence="1">The sequence shown here is derived from an EMBL/GenBank/DDBJ whole genome shotgun (WGS) entry which is preliminary data.</text>
</comment>
<evidence type="ECO:0000313" key="1">
    <source>
        <dbReference type="EMBL" id="KAG8386349.1"/>
    </source>
</evidence>
<accession>A0AAV6XUR2</accession>
<reference evidence="1" key="1">
    <citation type="submission" date="2019-10" db="EMBL/GenBank/DDBJ databases">
        <authorList>
            <person name="Zhang R."/>
            <person name="Pan Y."/>
            <person name="Wang J."/>
            <person name="Ma R."/>
            <person name="Yu S."/>
        </authorList>
    </citation>
    <scope>NUCLEOTIDE SEQUENCE</scope>
    <source>
        <strain evidence="1">LA-IB0</strain>
        <tissue evidence="1">Leaf</tissue>
    </source>
</reference>
<dbReference type="Proteomes" id="UP000826271">
    <property type="component" value="Unassembled WGS sequence"/>
</dbReference>
<dbReference type="PANTHER" id="PTHR33248">
    <property type="entry name" value="ZINC ION-BINDING PROTEIN"/>
    <property type="match status" value="1"/>
</dbReference>
<proteinExistence type="predicted"/>
<evidence type="ECO:0000313" key="2">
    <source>
        <dbReference type="Proteomes" id="UP000826271"/>
    </source>
</evidence>
<sequence>MERNCYCARPAIRKTSWTDLNPGRRYIICDKFWEPGECNFFEFTNPPMCERSRQIIPGLLRRVNRLEHELGEKKSQEWWMWVVVAACLFVMYCMI</sequence>
<protein>
    <recommendedName>
        <fullName evidence="3">Zinc finger, GRF-type</fullName>
    </recommendedName>
</protein>
<evidence type="ECO:0008006" key="3">
    <source>
        <dbReference type="Google" id="ProtNLM"/>
    </source>
</evidence>